<comment type="subcellular location">
    <subcellularLocation>
        <location evidence="1">Membrane</location>
        <topology evidence="1">Multi-pass membrane protein</topology>
    </subcellularLocation>
</comment>
<dbReference type="STRING" id="29170.A0A368FXY1"/>
<feature type="transmembrane region" description="Helical" evidence="6">
    <location>
        <begin position="20"/>
        <end position="42"/>
    </location>
</feature>
<dbReference type="OrthoDB" id="5867069at2759"/>
<organism evidence="7 8">
    <name type="scientific">Ancylostoma caninum</name>
    <name type="common">Dog hookworm</name>
    <dbReference type="NCBI Taxonomy" id="29170"/>
    <lineage>
        <taxon>Eukaryota</taxon>
        <taxon>Metazoa</taxon>
        <taxon>Ecdysozoa</taxon>
        <taxon>Nematoda</taxon>
        <taxon>Chromadorea</taxon>
        <taxon>Rhabditida</taxon>
        <taxon>Rhabditina</taxon>
        <taxon>Rhabditomorpha</taxon>
        <taxon>Strongyloidea</taxon>
        <taxon>Ancylostomatidae</taxon>
        <taxon>Ancylostomatinae</taxon>
        <taxon>Ancylostoma</taxon>
    </lineage>
</organism>
<dbReference type="Pfam" id="PF10317">
    <property type="entry name" value="7TM_GPCR_Srd"/>
    <property type="match status" value="1"/>
</dbReference>
<proteinExistence type="inferred from homology"/>
<gene>
    <name evidence="7" type="ORF">ANCCAN_17067</name>
</gene>
<evidence type="ECO:0000256" key="2">
    <source>
        <dbReference type="ARBA" id="ARBA00009166"/>
    </source>
</evidence>
<evidence type="ECO:0000256" key="1">
    <source>
        <dbReference type="ARBA" id="ARBA00004141"/>
    </source>
</evidence>
<reference evidence="7 8" key="1">
    <citation type="submission" date="2014-10" db="EMBL/GenBank/DDBJ databases">
        <title>Draft genome of the hookworm Ancylostoma caninum.</title>
        <authorList>
            <person name="Mitreva M."/>
        </authorList>
    </citation>
    <scope>NUCLEOTIDE SEQUENCE [LARGE SCALE GENOMIC DNA]</scope>
    <source>
        <strain evidence="7 8">Baltimore</strain>
    </source>
</reference>
<dbReference type="Proteomes" id="UP000252519">
    <property type="component" value="Unassembled WGS sequence"/>
</dbReference>
<protein>
    <recommendedName>
        <fullName evidence="9">G-protein coupled receptors family 1 profile domain-containing protein</fullName>
    </recommendedName>
</protein>
<accession>A0A368FXY1</accession>
<dbReference type="PANTHER" id="PTHR22945:SF40">
    <property type="entry name" value="SERPENTINE RECEPTOR, CLASS D (DELTA)-RELATED"/>
    <property type="match status" value="1"/>
</dbReference>
<comment type="similarity">
    <text evidence="2">Belongs to the nematode receptor-like protein srd family.</text>
</comment>
<name>A0A368FXY1_ANCCA</name>
<dbReference type="AlphaFoldDB" id="A0A368FXY1"/>
<dbReference type="EMBL" id="JOJR01000502">
    <property type="protein sequence ID" value="RCN37041.1"/>
    <property type="molecule type" value="Genomic_DNA"/>
</dbReference>
<keyword evidence="4 6" id="KW-1133">Transmembrane helix</keyword>
<dbReference type="InterPro" id="IPR050920">
    <property type="entry name" value="Nematode_rcpt-like_delta"/>
</dbReference>
<evidence type="ECO:0000256" key="5">
    <source>
        <dbReference type="ARBA" id="ARBA00023136"/>
    </source>
</evidence>
<evidence type="ECO:0000256" key="6">
    <source>
        <dbReference type="SAM" id="Phobius"/>
    </source>
</evidence>
<evidence type="ECO:0000256" key="4">
    <source>
        <dbReference type="ARBA" id="ARBA00022989"/>
    </source>
</evidence>
<evidence type="ECO:0008006" key="9">
    <source>
        <dbReference type="Google" id="ProtNLM"/>
    </source>
</evidence>
<dbReference type="InterPro" id="IPR019421">
    <property type="entry name" value="7TM_GPCR_serpentine_rcpt_Srd"/>
</dbReference>
<dbReference type="GO" id="GO:0016020">
    <property type="term" value="C:membrane"/>
    <property type="evidence" value="ECO:0007669"/>
    <property type="project" value="UniProtKB-SubCell"/>
</dbReference>
<comment type="caution">
    <text evidence="7">The sequence shown here is derived from an EMBL/GenBank/DDBJ whole genome shotgun (WGS) entry which is preliminary data.</text>
</comment>
<keyword evidence="8" id="KW-1185">Reference proteome</keyword>
<keyword evidence="3 6" id="KW-0812">Transmembrane</keyword>
<dbReference type="PANTHER" id="PTHR22945">
    <property type="entry name" value="SERPENTINE RECEPTOR, CLASS D DELTA"/>
    <property type="match status" value="1"/>
</dbReference>
<keyword evidence="5 6" id="KW-0472">Membrane</keyword>
<evidence type="ECO:0000313" key="7">
    <source>
        <dbReference type="EMBL" id="RCN37041.1"/>
    </source>
</evidence>
<sequence>MLFNLILLYLVLFKTPRHFEVYSILIGNAAITDFFACFASLLTQQRIVPVGTSLVYFSHGPCRLIGGEFCYIT</sequence>
<evidence type="ECO:0000313" key="8">
    <source>
        <dbReference type="Proteomes" id="UP000252519"/>
    </source>
</evidence>
<evidence type="ECO:0000256" key="3">
    <source>
        <dbReference type="ARBA" id="ARBA00022692"/>
    </source>
</evidence>